<protein>
    <submittedName>
        <fullName evidence="4">Perforin-1-like</fullName>
    </submittedName>
</protein>
<keyword evidence="1 2" id="KW-0732">Signal</keyword>
<dbReference type="EMBL" id="JAGKHQ010000017">
    <property type="protein sequence ID" value="KAG7490006.1"/>
    <property type="molecule type" value="Genomic_DNA"/>
</dbReference>
<dbReference type="GO" id="GO:0001771">
    <property type="term" value="P:immunological synapse formation"/>
    <property type="evidence" value="ECO:0007669"/>
    <property type="project" value="TreeGrafter"/>
</dbReference>
<sequence>MASNLPILLLLMCSLTVAKAQLKVFDLRASDLPSSILGTTDGYVKVICSSAIVGQTSVRNNDKNPWWKDEFSYFGAQENDVLRLEVHDSDYLFDDLLGVCQRNIKQGTHEHDCYLKKGGILHYSYTLGGQRDQASTD</sequence>
<comment type="caution">
    <text evidence="4">The sequence shown here is derived from an EMBL/GenBank/DDBJ whole genome shotgun (WGS) entry which is preliminary data.</text>
</comment>
<feature type="chain" id="PRO_5043484789" evidence="2">
    <location>
        <begin position="21"/>
        <end position="137"/>
    </location>
</feature>
<dbReference type="GO" id="GO:0016020">
    <property type="term" value="C:membrane"/>
    <property type="evidence" value="ECO:0007669"/>
    <property type="project" value="TreeGrafter"/>
</dbReference>
<dbReference type="Proteomes" id="UP000693946">
    <property type="component" value="Linkage Group LG5"/>
</dbReference>
<dbReference type="GO" id="GO:0001913">
    <property type="term" value="P:T cell mediated cytotoxicity"/>
    <property type="evidence" value="ECO:0007669"/>
    <property type="project" value="TreeGrafter"/>
</dbReference>
<dbReference type="PANTHER" id="PTHR46096">
    <property type="entry name" value="PERFORIN-1"/>
    <property type="match status" value="1"/>
</dbReference>
<name>A0AAV6QIM9_SOLSE</name>
<evidence type="ECO:0000256" key="2">
    <source>
        <dbReference type="SAM" id="SignalP"/>
    </source>
</evidence>
<dbReference type="GO" id="GO:0022829">
    <property type="term" value="F:wide pore channel activity"/>
    <property type="evidence" value="ECO:0007669"/>
    <property type="project" value="TreeGrafter"/>
</dbReference>
<organism evidence="4 5">
    <name type="scientific">Solea senegalensis</name>
    <name type="common">Senegalese sole</name>
    <dbReference type="NCBI Taxonomy" id="28829"/>
    <lineage>
        <taxon>Eukaryota</taxon>
        <taxon>Metazoa</taxon>
        <taxon>Chordata</taxon>
        <taxon>Craniata</taxon>
        <taxon>Vertebrata</taxon>
        <taxon>Euteleostomi</taxon>
        <taxon>Actinopterygii</taxon>
        <taxon>Neopterygii</taxon>
        <taxon>Teleostei</taxon>
        <taxon>Neoteleostei</taxon>
        <taxon>Acanthomorphata</taxon>
        <taxon>Carangaria</taxon>
        <taxon>Pleuronectiformes</taxon>
        <taxon>Pleuronectoidei</taxon>
        <taxon>Soleidae</taxon>
        <taxon>Solea</taxon>
    </lineage>
</organism>
<evidence type="ECO:0000259" key="3">
    <source>
        <dbReference type="PROSITE" id="PS50004"/>
    </source>
</evidence>
<dbReference type="Pfam" id="PF00168">
    <property type="entry name" value="C2"/>
    <property type="match status" value="1"/>
</dbReference>
<dbReference type="AlphaFoldDB" id="A0AAV6QIM9"/>
<reference evidence="4 5" key="1">
    <citation type="journal article" date="2021" name="Sci. Rep.">
        <title>Chromosome anchoring in Senegalese sole (Solea senegalensis) reveals sex-associated markers and genome rearrangements in flatfish.</title>
        <authorList>
            <person name="Guerrero-Cozar I."/>
            <person name="Gomez-Garrido J."/>
            <person name="Berbel C."/>
            <person name="Martinez-Blanch J.F."/>
            <person name="Alioto T."/>
            <person name="Claros M.G."/>
            <person name="Gagnaire P.A."/>
            <person name="Manchado M."/>
        </authorList>
    </citation>
    <scope>NUCLEOTIDE SEQUENCE [LARGE SCALE GENOMIC DNA]</scope>
    <source>
        <strain evidence="4">Sse05_10M</strain>
    </source>
</reference>
<gene>
    <name evidence="4" type="ORF">JOB18_025852</name>
</gene>
<evidence type="ECO:0000313" key="4">
    <source>
        <dbReference type="EMBL" id="KAG7490006.1"/>
    </source>
</evidence>
<dbReference type="SMART" id="SM00239">
    <property type="entry name" value="C2"/>
    <property type="match status" value="1"/>
</dbReference>
<feature type="signal peptide" evidence="2">
    <location>
        <begin position="1"/>
        <end position="20"/>
    </location>
</feature>
<proteinExistence type="predicted"/>
<dbReference type="InterPro" id="IPR000008">
    <property type="entry name" value="C2_dom"/>
</dbReference>
<evidence type="ECO:0000256" key="1">
    <source>
        <dbReference type="ARBA" id="ARBA00022729"/>
    </source>
</evidence>
<dbReference type="PANTHER" id="PTHR46096:SF3">
    <property type="entry name" value="PERFORIN-1"/>
    <property type="match status" value="1"/>
</dbReference>
<evidence type="ECO:0000313" key="5">
    <source>
        <dbReference type="Proteomes" id="UP000693946"/>
    </source>
</evidence>
<dbReference type="InterPro" id="IPR052784">
    <property type="entry name" value="Perforin-1_pore-forming"/>
</dbReference>
<feature type="domain" description="C2" evidence="3">
    <location>
        <begin position="2"/>
        <end position="123"/>
    </location>
</feature>
<dbReference type="GO" id="GO:0051607">
    <property type="term" value="P:defense response to virus"/>
    <property type="evidence" value="ECO:0007669"/>
    <property type="project" value="TreeGrafter"/>
</dbReference>
<dbReference type="PROSITE" id="PS50004">
    <property type="entry name" value="C2"/>
    <property type="match status" value="1"/>
</dbReference>
<keyword evidence="5" id="KW-1185">Reference proteome</keyword>
<accession>A0AAV6QIM9</accession>